<dbReference type="Gene3D" id="2.40.50.100">
    <property type="match status" value="1"/>
</dbReference>
<name>A0A6L6IG92_9ENTR</name>
<keyword evidence="4 5" id="KW-0472">Membrane</keyword>
<feature type="domain" description="AprE-like beta-barrel" evidence="6">
    <location>
        <begin position="314"/>
        <end position="406"/>
    </location>
</feature>
<keyword evidence="3 5" id="KW-1133">Transmembrane helix</keyword>
<organism evidence="7 8">
    <name type="scientific">Intestinirhabdus alba</name>
    <dbReference type="NCBI Taxonomy" id="2899544"/>
    <lineage>
        <taxon>Bacteria</taxon>
        <taxon>Pseudomonadati</taxon>
        <taxon>Pseudomonadota</taxon>
        <taxon>Gammaproteobacteria</taxon>
        <taxon>Enterobacterales</taxon>
        <taxon>Enterobacteriaceae</taxon>
        <taxon>Intestinirhabdus</taxon>
    </lineage>
</organism>
<feature type="transmembrane region" description="Helical" evidence="5">
    <location>
        <begin position="59"/>
        <end position="79"/>
    </location>
</feature>
<dbReference type="PRINTS" id="PR01490">
    <property type="entry name" value="RTXTOXIND"/>
</dbReference>
<keyword evidence="8" id="KW-1185">Reference proteome</keyword>
<sequence length="428" mass="47540">MEKAKKLTLRQLWRTAGNALDFTRRIILQHKSDPSDTILDGGLTFGGPGELTLSGAKRIMLCILGFLLLFALWASLFSIDEVTKGNGRVIPSSREQLIQSLDGGVLQQLNVREGQIVLAGEVLAQLDSVRTTSSLEEHEAKYRALLAQQARLSAEGNGQALAFSPELDGYPELIAAETRLYTSRKSQFEDSIKNINDARRLIDNELSINSRLAREGASSTVDVIRLKRQLVELNMKEEELRGNYRLRSREELAKVTAEIASLKHALRGRSDMVAKSTLRSSVRGIVKDIQNHTVGGVIPPNGVLMHIVPLDDTLLIEAQIQPRDIAFIHPGQKAKVKITAYDYAIYGGLDGRVVTISPDTIKDERKPDLVYYRVLIRTSSDHLLTKNQHKLFISPGMVASVDIVTGNKTVASYLIKPFNKINEALRER</sequence>
<dbReference type="Gene3D" id="2.40.30.170">
    <property type="match status" value="1"/>
</dbReference>
<accession>A0A6L6IG92</accession>
<evidence type="ECO:0000256" key="2">
    <source>
        <dbReference type="ARBA" id="ARBA00022692"/>
    </source>
</evidence>
<protein>
    <submittedName>
        <fullName evidence="7">HlyD family efflux transporter periplasmic adaptor subunit</fullName>
    </submittedName>
</protein>
<dbReference type="Proteomes" id="UP000477739">
    <property type="component" value="Unassembled WGS sequence"/>
</dbReference>
<dbReference type="OrthoDB" id="9775513at2"/>
<dbReference type="GO" id="GO:0016020">
    <property type="term" value="C:membrane"/>
    <property type="evidence" value="ECO:0007669"/>
    <property type="project" value="UniProtKB-SubCell"/>
</dbReference>
<evidence type="ECO:0000313" key="8">
    <source>
        <dbReference type="Proteomes" id="UP000477739"/>
    </source>
</evidence>
<dbReference type="InterPro" id="IPR058982">
    <property type="entry name" value="Beta-barrel_AprE"/>
</dbReference>
<keyword evidence="2 5" id="KW-0812">Transmembrane</keyword>
<dbReference type="AlphaFoldDB" id="A0A6L6IG92"/>
<dbReference type="InterPro" id="IPR050739">
    <property type="entry name" value="MFP"/>
</dbReference>
<evidence type="ECO:0000259" key="6">
    <source>
        <dbReference type="Pfam" id="PF26002"/>
    </source>
</evidence>
<gene>
    <name evidence="7" type="ORF">GJV78_01365</name>
</gene>
<evidence type="ECO:0000256" key="4">
    <source>
        <dbReference type="ARBA" id="ARBA00023136"/>
    </source>
</evidence>
<reference evidence="7 8" key="1">
    <citation type="submission" date="2019-11" db="EMBL/GenBank/DDBJ databases">
        <title>Escherichia alba sp. nov. isolated from the gut of plastic-eating superworms Zophobas atratus.</title>
        <authorList>
            <person name="Yang Y."/>
        </authorList>
    </citation>
    <scope>NUCLEOTIDE SEQUENCE [LARGE SCALE GENOMIC DNA]</scope>
    <source>
        <strain evidence="8">BIT-B35</strain>
    </source>
</reference>
<evidence type="ECO:0000256" key="5">
    <source>
        <dbReference type="SAM" id="Phobius"/>
    </source>
</evidence>
<dbReference type="PANTHER" id="PTHR30386">
    <property type="entry name" value="MEMBRANE FUSION SUBUNIT OF EMRAB-TOLC MULTIDRUG EFFLUX PUMP"/>
    <property type="match status" value="1"/>
</dbReference>
<dbReference type="PANTHER" id="PTHR30386:SF26">
    <property type="entry name" value="TRANSPORT PROTEIN COMB"/>
    <property type="match status" value="1"/>
</dbReference>
<proteinExistence type="predicted"/>
<evidence type="ECO:0000256" key="1">
    <source>
        <dbReference type="ARBA" id="ARBA00004167"/>
    </source>
</evidence>
<dbReference type="EMBL" id="WMJZ01000001">
    <property type="protein sequence ID" value="MTH44934.1"/>
    <property type="molecule type" value="Genomic_DNA"/>
</dbReference>
<comment type="subcellular location">
    <subcellularLocation>
        <location evidence="1">Membrane</location>
        <topology evidence="1">Single-pass membrane protein</topology>
    </subcellularLocation>
</comment>
<evidence type="ECO:0000313" key="7">
    <source>
        <dbReference type="EMBL" id="MTH44934.1"/>
    </source>
</evidence>
<comment type="caution">
    <text evidence="7">The sequence shown here is derived from an EMBL/GenBank/DDBJ whole genome shotgun (WGS) entry which is preliminary data.</text>
</comment>
<dbReference type="Pfam" id="PF26002">
    <property type="entry name" value="Beta-barrel_AprE"/>
    <property type="match status" value="1"/>
</dbReference>
<evidence type="ECO:0000256" key="3">
    <source>
        <dbReference type="ARBA" id="ARBA00022989"/>
    </source>
</evidence>